<name>A0A067CN28_SAPPC</name>
<organism evidence="1 2">
    <name type="scientific">Saprolegnia parasitica (strain CBS 223.65)</name>
    <dbReference type="NCBI Taxonomy" id="695850"/>
    <lineage>
        <taxon>Eukaryota</taxon>
        <taxon>Sar</taxon>
        <taxon>Stramenopiles</taxon>
        <taxon>Oomycota</taxon>
        <taxon>Saprolegniomycetes</taxon>
        <taxon>Saprolegniales</taxon>
        <taxon>Saprolegniaceae</taxon>
        <taxon>Saprolegnia</taxon>
    </lineage>
</organism>
<dbReference type="Proteomes" id="UP000030745">
    <property type="component" value="Unassembled WGS sequence"/>
</dbReference>
<protein>
    <submittedName>
        <fullName evidence="1">Uncharacterized protein</fullName>
    </submittedName>
</protein>
<dbReference type="KEGG" id="spar:SPRG_03322"/>
<dbReference type="GeneID" id="24125835"/>
<dbReference type="VEuPathDB" id="FungiDB:SPRG_03322"/>
<dbReference type="AlphaFoldDB" id="A0A067CN28"/>
<sequence>MDAVRCKEWELMTLLEEEGTMERVHELGLLDVVDDVVGPMGLDAWKSLTYLAFVRFFLRRAMLLDYSTMSSYDRDRVITVARAIARGDGSPVDVVRHSTQLLLRVGHRSARFVVRALGMDLFTNPELLLRALGVLHAMCTELSGLQSLHLRMHEPLGDIRIADVLNMTLVAADPILRFGAAKVLSVILLDTPHAPAKALLLVLVDAFNEEVHAATQASLGALLWDILFLRQDLFSLDVWDDMAATATEQAPTTVHAIMRLILAPSTPSSLDWRLVSQLLEHVVVLYVHESATLGKEVLAALYAFFTDECGRTEYQQTLVGQTMAYANGMELPCAHDPTTTSLSQMHATRPEIVLKRENQLLQAMLTADAKASAIGLRWL</sequence>
<evidence type="ECO:0000313" key="1">
    <source>
        <dbReference type="EMBL" id="KDO32104.1"/>
    </source>
</evidence>
<reference evidence="1 2" key="1">
    <citation type="journal article" date="2013" name="PLoS Genet.">
        <title>Distinctive expansion of potential virulence genes in the genome of the oomycete fish pathogen Saprolegnia parasitica.</title>
        <authorList>
            <person name="Jiang R.H."/>
            <person name="de Bruijn I."/>
            <person name="Haas B.J."/>
            <person name="Belmonte R."/>
            <person name="Lobach L."/>
            <person name="Christie J."/>
            <person name="van den Ackerveken G."/>
            <person name="Bottin A."/>
            <person name="Bulone V."/>
            <person name="Diaz-Moreno S.M."/>
            <person name="Dumas B."/>
            <person name="Fan L."/>
            <person name="Gaulin E."/>
            <person name="Govers F."/>
            <person name="Grenville-Briggs L.J."/>
            <person name="Horner N.R."/>
            <person name="Levin J.Z."/>
            <person name="Mammella M."/>
            <person name="Meijer H.J."/>
            <person name="Morris P."/>
            <person name="Nusbaum C."/>
            <person name="Oome S."/>
            <person name="Phillips A.J."/>
            <person name="van Rooyen D."/>
            <person name="Rzeszutek E."/>
            <person name="Saraiva M."/>
            <person name="Secombes C.J."/>
            <person name="Seidl M.F."/>
            <person name="Snel B."/>
            <person name="Stassen J.H."/>
            <person name="Sykes S."/>
            <person name="Tripathy S."/>
            <person name="van den Berg H."/>
            <person name="Vega-Arreguin J.C."/>
            <person name="Wawra S."/>
            <person name="Young S.K."/>
            <person name="Zeng Q."/>
            <person name="Dieguez-Uribeondo J."/>
            <person name="Russ C."/>
            <person name="Tyler B.M."/>
            <person name="van West P."/>
        </authorList>
    </citation>
    <scope>NUCLEOTIDE SEQUENCE [LARGE SCALE GENOMIC DNA]</scope>
    <source>
        <strain evidence="1 2">CBS 223.65</strain>
    </source>
</reference>
<dbReference type="RefSeq" id="XP_012197289.1">
    <property type="nucleotide sequence ID" value="XM_012341899.1"/>
</dbReference>
<gene>
    <name evidence="1" type="ORF">SPRG_03322</name>
</gene>
<dbReference type="EMBL" id="KK583196">
    <property type="protein sequence ID" value="KDO32104.1"/>
    <property type="molecule type" value="Genomic_DNA"/>
</dbReference>
<evidence type="ECO:0000313" key="2">
    <source>
        <dbReference type="Proteomes" id="UP000030745"/>
    </source>
</evidence>
<keyword evidence="2" id="KW-1185">Reference proteome</keyword>
<dbReference type="OMA" id="CKEWELM"/>
<dbReference type="OrthoDB" id="76233at2759"/>
<accession>A0A067CN28</accession>
<proteinExistence type="predicted"/>